<feature type="compositionally biased region" description="Low complexity" evidence="1">
    <location>
        <begin position="164"/>
        <end position="195"/>
    </location>
</feature>
<name>A0A2J6PPE9_9HELO</name>
<sequence>MAPLLPSALAAATAVSVTAVAAGLPPPPPALPALPPQPTRAMAALALLCPVRVPALRAGRTVNRARPANLEAELAQFTGQVHASGCTHCAGGSGVWSACVVAPGFFGGSCANCHYGSEGSRCSLRRAPQPNVLPAAAAANPNLLSRPVRRVAPVRPIVDRVAPGINALPRPSRPRAAAAAATTAAAPRRGPRLTPSQRARRFAKFYRGLAALYEEEAEVLEEEEGTDWSVPEMEEEGEREESVEL</sequence>
<dbReference type="Proteomes" id="UP000235672">
    <property type="component" value="Unassembled WGS sequence"/>
</dbReference>
<evidence type="ECO:0008006" key="5">
    <source>
        <dbReference type="Google" id="ProtNLM"/>
    </source>
</evidence>
<gene>
    <name evidence="3" type="ORF">NA56DRAFT_649932</name>
</gene>
<feature type="chain" id="PRO_5014362438" description="Cytochrome c domain-containing protein" evidence="2">
    <location>
        <begin position="24"/>
        <end position="245"/>
    </location>
</feature>
<reference evidence="3 4" key="1">
    <citation type="submission" date="2016-05" db="EMBL/GenBank/DDBJ databases">
        <title>A degradative enzymes factory behind the ericoid mycorrhizal symbiosis.</title>
        <authorList>
            <consortium name="DOE Joint Genome Institute"/>
            <person name="Martino E."/>
            <person name="Morin E."/>
            <person name="Grelet G."/>
            <person name="Kuo A."/>
            <person name="Kohler A."/>
            <person name="Daghino S."/>
            <person name="Barry K."/>
            <person name="Choi C."/>
            <person name="Cichocki N."/>
            <person name="Clum A."/>
            <person name="Copeland A."/>
            <person name="Hainaut M."/>
            <person name="Haridas S."/>
            <person name="Labutti K."/>
            <person name="Lindquist E."/>
            <person name="Lipzen A."/>
            <person name="Khouja H.-R."/>
            <person name="Murat C."/>
            <person name="Ohm R."/>
            <person name="Olson A."/>
            <person name="Spatafora J."/>
            <person name="Veneault-Fourrey C."/>
            <person name="Henrissat B."/>
            <person name="Grigoriev I."/>
            <person name="Martin F."/>
            <person name="Perotto S."/>
        </authorList>
    </citation>
    <scope>NUCLEOTIDE SEQUENCE [LARGE SCALE GENOMIC DNA]</scope>
    <source>
        <strain evidence="3 4">UAMH 7357</strain>
    </source>
</reference>
<feature type="region of interest" description="Disordered" evidence="1">
    <location>
        <begin position="217"/>
        <end position="245"/>
    </location>
</feature>
<evidence type="ECO:0000256" key="2">
    <source>
        <dbReference type="SAM" id="SignalP"/>
    </source>
</evidence>
<evidence type="ECO:0000313" key="3">
    <source>
        <dbReference type="EMBL" id="PMD15894.1"/>
    </source>
</evidence>
<feature type="region of interest" description="Disordered" evidence="1">
    <location>
        <begin position="164"/>
        <end position="197"/>
    </location>
</feature>
<dbReference type="OrthoDB" id="4338738at2759"/>
<accession>A0A2J6PPE9</accession>
<evidence type="ECO:0000313" key="4">
    <source>
        <dbReference type="Proteomes" id="UP000235672"/>
    </source>
</evidence>
<organism evidence="3 4">
    <name type="scientific">Hyaloscypha hepaticicola</name>
    <dbReference type="NCBI Taxonomy" id="2082293"/>
    <lineage>
        <taxon>Eukaryota</taxon>
        <taxon>Fungi</taxon>
        <taxon>Dikarya</taxon>
        <taxon>Ascomycota</taxon>
        <taxon>Pezizomycotina</taxon>
        <taxon>Leotiomycetes</taxon>
        <taxon>Helotiales</taxon>
        <taxon>Hyaloscyphaceae</taxon>
        <taxon>Hyaloscypha</taxon>
    </lineage>
</organism>
<dbReference type="AlphaFoldDB" id="A0A2J6PPE9"/>
<proteinExistence type="predicted"/>
<evidence type="ECO:0000256" key="1">
    <source>
        <dbReference type="SAM" id="MobiDB-lite"/>
    </source>
</evidence>
<dbReference type="EMBL" id="KZ613510">
    <property type="protein sequence ID" value="PMD15894.1"/>
    <property type="molecule type" value="Genomic_DNA"/>
</dbReference>
<keyword evidence="4" id="KW-1185">Reference proteome</keyword>
<feature type="compositionally biased region" description="Acidic residues" evidence="1">
    <location>
        <begin position="217"/>
        <end position="239"/>
    </location>
</feature>
<protein>
    <recommendedName>
        <fullName evidence="5">Cytochrome c domain-containing protein</fullName>
    </recommendedName>
</protein>
<dbReference type="InterPro" id="IPR022190">
    <property type="entry name" value="DUF3716"/>
</dbReference>
<feature type="signal peptide" evidence="2">
    <location>
        <begin position="1"/>
        <end position="23"/>
    </location>
</feature>
<keyword evidence="2" id="KW-0732">Signal</keyword>
<dbReference type="Pfam" id="PF12511">
    <property type="entry name" value="DUF3716"/>
    <property type="match status" value="1"/>
</dbReference>